<dbReference type="AlphaFoldDB" id="A0A8J4XH43"/>
<feature type="transmembrane region" description="Helical" evidence="2">
    <location>
        <begin position="25"/>
        <end position="49"/>
    </location>
</feature>
<sequence>MICSDQDSHLAVVQRKRLHSHPSPALCCACGLCIMLAGINITLVGAFGFAKMLPANNPPIIIGPLLLLVALSFFGVCCMFRRQTSAQSSHSNTSPDHWGLMRMGGAAFEMETSEQTLQDTTAIQLSPTNSLCSSHHSSPSHPPALMLQP</sequence>
<organism evidence="3 4">
    <name type="scientific">Clarias magur</name>
    <name type="common">Asian catfish</name>
    <name type="synonym">Macropteronotus magur</name>
    <dbReference type="NCBI Taxonomy" id="1594786"/>
    <lineage>
        <taxon>Eukaryota</taxon>
        <taxon>Metazoa</taxon>
        <taxon>Chordata</taxon>
        <taxon>Craniata</taxon>
        <taxon>Vertebrata</taxon>
        <taxon>Euteleostomi</taxon>
        <taxon>Actinopterygii</taxon>
        <taxon>Neopterygii</taxon>
        <taxon>Teleostei</taxon>
        <taxon>Ostariophysi</taxon>
        <taxon>Siluriformes</taxon>
        <taxon>Clariidae</taxon>
        <taxon>Clarias</taxon>
    </lineage>
</organism>
<evidence type="ECO:0000256" key="1">
    <source>
        <dbReference type="SAM" id="MobiDB-lite"/>
    </source>
</evidence>
<gene>
    <name evidence="3" type="ORF">DAT39_000040</name>
</gene>
<proteinExistence type="predicted"/>
<keyword evidence="4" id="KW-1185">Reference proteome</keyword>
<keyword evidence="2" id="KW-1133">Transmembrane helix</keyword>
<dbReference type="EMBL" id="QNUK01000001">
    <property type="protein sequence ID" value="KAF5909948.1"/>
    <property type="molecule type" value="Genomic_DNA"/>
</dbReference>
<protein>
    <submittedName>
        <fullName evidence="3">Aspartic and glutamic acid-rich protein-like</fullName>
    </submittedName>
</protein>
<keyword evidence="2" id="KW-0812">Transmembrane</keyword>
<evidence type="ECO:0000313" key="3">
    <source>
        <dbReference type="EMBL" id="KAF5909948.1"/>
    </source>
</evidence>
<reference evidence="3" key="1">
    <citation type="submission" date="2020-07" db="EMBL/GenBank/DDBJ databases">
        <title>Clarias magur genome sequencing, assembly and annotation.</title>
        <authorList>
            <person name="Kushwaha B."/>
            <person name="Kumar R."/>
            <person name="Das P."/>
            <person name="Joshi C.G."/>
            <person name="Kumar D."/>
            <person name="Nagpure N.S."/>
            <person name="Pandey M."/>
            <person name="Agarwal S."/>
            <person name="Srivastava S."/>
            <person name="Singh M."/>
            <person name="Sahoo L."/>
            <person name="Jayasankar P."/>
            <person name="Meher P.K."/>
            <person name="Koringa P.G."/>
            <person name="Iquebal M.A."/>
            <person name="Das S.P."/>
            <person name="Bit A."/>
            <person name="Patnaik S."/>
            <person name="Patel N."/>
            <person name="Shah T.M."/>
            <person name="Hinsu A."/>
            <person name="Jena J.K."/>
        </authorList>
    </citation>
    <scope>NUCLEOTIDE SEQUENCE</scope>
    <source>
        <strain evidence="3">CIFAMagur01</strain>
        <tissue evidence="3">Testis</tissue>
    </source>
</reference>
<dbReference type="OrthoDB" id="8932092at2759"/>
<evidence type="ECO:0000313" key="4">
    <source>
        <dbReference type="Proteomes" id="UP000727407"/>
    </source>
</evidence>
<keyword evidence="2" id="KW-0472">Membrane</keyword>
<name>A0A8J4XH43_CLAMG</name>
<dbReference type="Proteomes" id="UP000727407">
    <property type="component" value="Unassembled WGS sequence"/>
</dbReference>
<accession>A0A8J4XH43</accession>
<feature type="transmembrane region" description="Helical" evidence="2">
    <location>
        <begin position="61"/>
        <end position="80"/>
    </location>
</feature>
<evidence type="ECO:0000256" key="2">
    <source>
        <dbReference type="SAM" id="Phobius"/>
    </source>
</evidence>
<comment type="caution">
    <text evidence="3">The sequence shown here is derived from an EMBL/GenBank/DDBJ whole genome shotgun (WGS) entry which is preliminary data.</text>
</comment>
<feature type="region of interest" description="Disordered" evidence="1">
    <location>
        <begin position="128"/>
        <end position="149"/>
    </location>
</feature>